<dbReference type="PANTHER" id="PTHR43065">
    <property type="entry name" value="SENSOR HISTIDINE KINASE"/>
    <property type="match status" value="1"/>
</dbReference>
<sequence length="568" mass="63584">MFQKASYKSLEQRIKSLELENAALKKNIFSFKDCRSNDTDFGSTHADFAVVINEKIEKERGLLLAVVEQFSEMVYITNSEGIIEYLNPAFEYLTGFARKECIGKDISMFRSSKHDSQFNINLRATISCGRVWSGPAEFKRKDNSFYTIDIAISSVRDENGEITNYVGVQQNISNETKINEKMAQIQKLESLGTLAGGIAHDFNNMLFPILGNIELLLLKSSAYDNETKESLTQVYESALQAKELVRQILNFSRHKKIERQPLEIQNCINTVLKLMQSGIPRNISIKKEIDPSSSPVIADPTQLHQTIMNLVSNGVHAMGKTGGVIKISLMPVNVSQFGSNGRIKPGDYICLSVSDTGMGMSKDVMNRIFEPFYTTKGDEDGTGMGLSVVYGIVKDMDGAIKVHSELGKGSEFKLYFPKPMKKMIASQVHTPDLNERRDMNKDQSHLLFVDDEDMILKVAKSMLDRLGYLSTTLTDPLAALADFRKEPFKYELVITDLYMPHMNGNCLAENIKEIRPDIPILLCTGFSDDITLDLMAQTGISDVLSKPLSIKEISDKIGKILKPKMSII</sequence>
<dbReference type="SMART" id="SM00086">
    <property type="entry name" value="PAC"/>
    <property type="match status" value="1"/>
</dbReference>
<dbReference type="SUPFAM" id="SSF52172">
    <property type="entry name" value="CheY-like"/>
    <property type="match status" value="1"/>
</dbReference>
<dbReference type="PANTHER" id="PTHR43065:SF42">
    <property type="entry name" value="TWO-COMPONENT SENSOR PPRA"/>
    <property type="match status" value="1"/>
</dbReference>
<feature type="domain" description="Histidine kinase" evidence="5">
    <location>
        <begin position="197"/>
        <end position="420"/>
    </location>
</feature>
<dbReference type="AlphaFoldDB" id="I5B3F7"/>
<dbReference type="Proteomes" id="UP000005778">
    <property type="component" value="Chromosome"/>
</dbReference>
<dbReference type="InterPro" id="IPR001610">
    <property type="entry name" value="PAC"/>
</dbReference>
<dbReference type="STRING" id="879212.DespoDRAFT_02132"/>
<dbReference type="EC" id="2.7.13.3" evidence="2"/>
<dbReference type="EMBL" id="CM001488">
    <property type="protein sequence ID" value="EIM64020.1"/>
    <property type="molecule type" value="Genomic_DNA"/>
</dbReference>
<dbReference type="Pfam" id="PF02518">
    <property type="entry name" value="HATPase_c"/>
    <property type="match status" value="1"/>
</dbReference>
<dbReference type="Gene3D" id="1.10.287.130">
    <property type="match status" value="1"/>
</dbReference>
<dbReference type="InterPro" id="IPR000700">
    <property type="entry name" value="PAS-assoc_C"/>
</dbReference>
<evidence type="ECO:0000259" key="5">
    <source>
        <dbReference type="PROSITE" id="PS50109"/>
    </source>
</evidence>
<dbReference type="InterPro" id="IPR035965">
    <property type="entry name" value="PAS-like_dom_sf"/>
</dbReference>
<dbReference type="RefSeq" id="WP_004073405.1">
    <property type="nucleotide sequence ID" value="NZ_CM001488.1"/>
</dbReference>
<dbReference type="InterPro" id="IPR004358">
    <property type="entry name" value="Sig_transdc_His_kin-like_C"/>
</dbReference>
<dbReference type="SMART" id="SM00091">
    <property type="entry name" value="PAS"/>
    <property type="match status" value="1"/>
</dbReference>
<keyword evidence="10" id="KW-1185">Reference proteome</keyword>
<dbReference type="InterPro" id="IPR036097">
    <property type="entry name" value="HisK_dim/P_sf"/>
</dbReference>
<evidence type="ECO:0000313" key="10">
    <source>
        <dbReference type="Proteomes" id="UP000005778"/>
    </source>
</evidence>
<feature type="domain" description="Response regulatory" evidence="6">
    <location>
        <begin position="445"/>
        <end position="561"/>
    </location>
</feature>
<organism evidence="9 10">
    <name type="scientific">Desulfobacter postgatei 2ac9</name>
    <dbReference type="NCBI Taxonomy" id="879212"/>
    <lineage>
        <taxon>Bacteria</taxon>
        <taxon>Pseudomonadati</taxon>
        <taxon>Thermodesulfobacteriota</taxon>
        <taxon>Desulfobacteria</taxon>
        <taxon>Desulfobacterales</taxon>
        <taxon>Desulfobacteraceae</taxon>
        <taxon>Desulfobacter</taxon>
    </lineage>
</organism>
<evidence type="ECO:0000256" key="4">
    <source>
        <dbReference type="PROSITE-ProRule" id="PRU00169"/>
    </source>
</evidence>
<evidence type="ECO:0000313" key="9">
    <source>
        <dbReference type="EMBL" id="EIM64020.1"/>
    </source>
</evidence>
<dbReference type="NCBIfam" id="TIGR00229">
    <property type="entry name" value="sensory_box"/>
    <property type="match status" value="1"/>
</dbReference>
<dbReference type="InterPro" id="IPR003594">
    <property type="entry name" value="HATPase_dom"/>
</dbReference>
<dbReference type="Gene3D" id="3.40.50.2300">
    <property type="match status" value="1"/>
</dbReference>
<dbReference type="InterPro" id="IPR036890">
    <property type="entry name" value="HATPase_C_sf"/>
</dbReference>
<dbReference type="PROSITE" id="PS50113">
    <property type="entry name" value="PAC"/>
    <property type="match status" value="1"/>
</dbReference>
<dbReference type="eggNOG" id="COG3852">
    <property type="taxonomic scope" value="Bacteria"/>
</dbReference>
<dbReference type="PROSITE" id="PS50109">
    <property type="entry name" value="HIS_KIN"/>
    <property type="match status" value="1"/>
</dbReference>
<dbReference type="PROSITE" id="PS50110">
    <property type="entry name" value="RESPONSE_REGULATORY"/>
    <property type="match status" value="1"/>
</dbReference>
<evidence type="ECO:0000259" key="6">
    <source>
        <dbReference type="PROSITE" id="PS50110"/>
    </source>
</evidence>
<dbReference type="OrthoDB" id="5487437at2"/>
<protein>
    <recommendedName>
        <fullName evidence="2">histidine kinase</fullName>
        <ecNumber evidence="2">2.7.13.3</ecNumber>
    </recommendedName>
</protein>
<evidence type="ECO:0000259" key="8">
    <source>
        <dbReference type="PROSITE" id="PS50113"/>
    </source>
</evidence>
<evidence type="ECO:0000256" key="2">
    <source>
        <dbReference type="ARBA" id="ARBA00012438"/>
    </source>
</evidence>
<dbReference type="SMART" id="SM00388">
    <property type="entry name" value="HisKA"/>
    <property type="match status" value="1"/>
</dbReference>
<dbReference type="InterPro" id="IPR005467">
    <property type="entry name" value="His_kinase_dom"/>
</dbReference>
<dbReference type="CDD" id="cd00082">
    <property type="entry name" value="HisKA"/>
    <property type="match status" value="1"/>
</dbReference>
<dbReference type="InterPro" id="IPR001789">
    <property type="entry name" value="Sig_transdc_resp-reg_receiver"/>
</dbReference>
<dbReference type="Gene3D" id="3.30.565.10">
    <property type="entry name" value="Histidine kinase-like ATPase, C-terminal domain"/>
    <property type="match status" value="1"/>
</dbReference>
<dbReference type="GO" id="GO:0000155">
    <property type="term" value="F:phosphorelay sensor kinase activity"/>
    <property type="evidence" value="ECO:0007669"/>
    <property type="project" value="InterPro"/>
</dbReference>
<feature type="domain" description="PAC" evidence="8">
    <location>
        <begin position="132"/>
        <end position="184"/>
    </location>
</feature>
<dbReference type="SUPFAM" id="SSF47384">
    <property type="entry name" value="Homodimeric domain of signal transducing histidine kinase"/>
    <property type="match status" value="1"/>
</dbReference>
<dbReference type="InterPro" id="IPR000014">
    <property type="entry name" value="PAS"/>
</dbReference>
<evidence type="ECO:0000256" key="3">
    <source>
        <dbReference type="ARBA" id="ARBA00022553"/>
    </source>
</evidence>
<dbReference type="InterPro" id="IPR003661">
    <property type="entry name" value="HisK_dim/P_dom"/>
</dbReference>
<dbReference type="SMART" id="SM00387">
    <property type="entry name" value="HATPase_c"/>
    <property type="match status" value="1"/>
</dbReference>
<gene>
    <name evidence="9" type="ORF">DespoDRAFT_02132</name>
</gene>
<reference evidence="9 10" key="1">
    <citation type="submission" date="2011-09" db="EMBL/GenBank/DDBJ databases">
        <authorList>
            <consortium name="US DOE Joint Genome Institute (JGI-PGF)"/>
            <person name="Lucas S."/>
            <person name="Han J."/>
            <person name="Lapidus A."/>
            <person name="Cheng J.-F."/>
            <person name="Goodwin L."/>
            <person name="Pitluck S."/>
            <person name="Peters L."/>
            <person name="Land M.L."/>
            <person name="Hauser L."/>
            <person name="Orellana R."/>
            <person name="Lovley D."/>
            <person name="Woyke T.J."/>
        </authorList>
    </citation>
    <scope>NUCLEOTIDE SEQUENCE [LARGE SCALE GENOMIC DNA]</scope>
    <source>
        <strain evidence="9 10">2ac9</strain>
    </source>
</reference>
<dbReference type="SMART" id="SM00448">
    <property type="entry name" value="REC"/>
    <property type="match status" value="1"/>
</dbReference>
<dbReference type="CDD" id="cd00130">
    <property type="entry name" value="PAS"/>
    <property type="match status" value="1"/>
</dbReference>
<name>I5B3F7_9BACT</name>
<dbReference type="SUPFAM" id="SSF55785">
    <property type="entry name" value="PYP-like sensor domain (PAS domain)"/>
    <property type="match status" value="1"/>
</dbReference>
<dbReference type="Pfam" id="PF00512">
    <property type="entry name" value="HisKA"/>
    <property type="match status" value="1"/>
</dbReference>
<comment type="catalytic activity">
    <reaction evidence="1">
        <text>ATP + protein L-histidine = ADP + protein N-phospho-L-histidine.</text>
        <dbReference type="EC" id="2.7.13.3"/>
    </reaction>
</comment>
<feature type="modified residue" description="4-aspartylphosphate" evidence="4">
    <location>
        <position position="496"/>
    </location>
</feature>
<feature type="domain" description="PAS" evidence="7">
    <location>
        <begin position="59"/>
        <end position="104"/>
    </location>
</feature>
<dbReference type="PRINTS" id="PR00344">
    <property type="entry name" value="BCTRLSENSOR"/>
</dbReference>
<dbReference type="InterPro" id="IPR011006">
    <property type="entry name" value="CheY-like_superfamily"/>
</dbReference>
<keyword evidence="3 4" id="KW-0597">Phosphoprotein</keyword>
<dbReference type="PROSITE" id="PS50112">
    <property type="entry name" value="PAS"/>
    <property type="match status" value="1"/>
</dbReference>
<proteinExistence type="predicted"/>
<dbReference type="Pfam" id="PF00072">
    <property type="entry name" value="Response_reg"/>
    <property type="match status" value="1"/>
</dbReference>
<reference evidence="9 10" key="2">
    <citation type="submission" date="2012-02" db="EMBL/GenBank/DDBJ databases">
        <title>Improved High-Quality Draft sequence of Desulfobacter postgatei 2ac9.</title>
        <authorList>
            <consortium name="US DOE Joint Genome Institute"/>
            <person name="Lucas S."/>
            <person name="Han J."/>
            <person name="Lapidus A."/>
            <person name="Cheng J.-F."/>
            <person name="Goodwin L."/>
            <person name="Pitluck S."/>
            <person name="Peters L."/>
            <person name="Ovchinnikova G."/>
            <person name="Held B."/>
            <person name="Detter J.C."/>
            <person name="Han C."/>
            <person name="Tapia R."/>
            <person name="Land M."/>
            <person name="Hauser L."/>
            <person name="Kyrpides N."/>
            <person name="Ivanova N."/>
            <person name="Pagani I."/>
            <person name="Orellana R."/>
            <person name="Lovley D."/>
            <person name="Woyke T."/>
        </authorList>
    </citation>
    <scope>NUCLEOTIDE SEQUENCE [LARGE SCALE GENOMIC DNA]</scope>
    <source>
        <strain evidence="9 10">2ac9</strain>
    </source>
</reference>
<evidence type="ECO:0000256" key="1">
    <source>
        <dbReference type="ARBA" id="ARBA00000085"/>
    </source>
</evidence>
<dbReference type="HOGENOM" id="CLU_000445_114_51_7"/>
<accession>I5B3F7</accession>
<dbReference type="Gene3D" id="3.30.450.20">
    <property type="entry name" value="PAS domain"/>
    <property type="match status" value="1"/>
</dbReference>
<dbReference type="CDD" id="cd00156">
    <property type="entry name" value="REC"/>
    <property type="match status" value="1"/>
</dbReference>
<evidence type="ECO:0000259" key="7">
    <source>
        <dbReference type="PROSITE" id="PS50112"/>
    </source>
</evidence>
<dbReference type="Pfam" id="PF13426">
    <property type="entry name" value="PAS_9"/>
    <property type="match status" value="1"/>
</dbReference>
<dbReference type="SUPFAM" id="SSF55874">
    <property type="entry name" value="ATPase domain of HSP90 chaperone/DNA topoisomerase II/histidine kinase"/>
    <property type="match status" value="1"/>
</dbReference>